<keyword evidence="11" id="KW-1185">Reference proteome</keyword>
<evidence type="ECO:0000256" key="4">
    <source>
        <dbReference type="ARBA" id="ARBA00022475"/>
    </source>
</evidence>
<evidence type="ECO:0000256" key="2">
    <source>
        <dbReference type="ARBA" id="ARBA00005417"/>
    </source>
</evidence>
<comment type="subcellular location">
    <subcellularLocation>
        <location evidence="1">Cell membrane</location>
        <topology evidence="1">Peripheral membrane protein</topology>
    </subcellularLocation>
</comment>
<dbReference type="PROSITE" id="PS00211">
    <property type="entry name" value="ABC_TRANSPORTER_1"/>
    <property type="match status" value="1"/>
</dbReference>
<keyword evidence="3" id="KW-0813">Transport</keyword>
<dbReference type="InterPro" id="IPR050095">
    <property type="entry name" value="ECF_ABC_transporter_ATP-bd"/>
</dbReference>
<reference evidence="10 11" key="1">
    <citation type="submission" date="2021-10" db="EMBL/GenBank/DDBJ databases">
        <authorList>
            <person name="Grouzdev D.S."/>
            <person name="Pantiukh K.S."/>
            <person name="Krutkina M.S."/>
        </authorList>
    </citation>
    <scope>NUCLEOTIDE SEQUENCE [LARGE SCALE GENOMIC DNA]</scope>
    <source>
        <strain evidence="10 11">Z-7514</strain>
    </source>
</reference>
<evidence type="ECO:0000313" key="10">
    <source>
        <dbReference type="EMBL" id="MCC3145494.1"/>
    </source>
</evidence>
<name>A0AAW4X105_9FIRM</name>
<feature type="domain" description="ABC transporter" evidence="9">
    <location>
        <begin position="5"/>
        <end position="239"/>
    </location>
</feature>
<comment type="similarity">
    <text evidence="2">Belongs to the ABC transporter superfamily.</text>
</comment>
<dbReference type="GO" id="GO:0043190">
    <property type="term" value="C:ATP-binding cassette (ABC) transporter complex"/>
    <property type="evidence" value="ECO:0007669"/>
    <property type="project" value="TreeGrafter"/>
</dbReference>
<dbReference type="RefSeq" id="WP_229346198.1">
    <property type="nucleotide sequence ID" value="NZ_JAJFAT010000012.1"/>
</dbReference>
<evidence type="ECO:0000256" key="8">
    <source>
        <dbReference type="ARBA" id="ARBA00023136"/>
    </source>
</evidence>
<evidence type="ECO:0000256" key="3">
    <source>
        <dbReference type="ARBA" id="ARBA00022448"/>
    </source>
</evidence>
<dbReference type="InterPro" id="IPR015856">
    <property type="entry name" value="ABC_transpr_CbiO/EcfA_su"/>
</dbReference>
<evidence type="ECO:0000256" key="6">
    <source>
        <dbReference type="ARBA" id="ARBA00022840"/>
    </source>
</evidence>
<dbReference type="Gene3D" id="3.40.50.300">
    <property type="entry name" value="P-loop containing nucleotide triphosphate hydrolases"/>
    <property type="match status" value="1"/>
</dbReference>
<dbReference type="CDD" id="cd03225">
    <property type="entry name" value="ABC_cobalt_CbiO_domain1"/>
    <property type="match status" value="1"/>
</dbReference>
<keyword evidence="5" id="KW-0547">Nucleotide-binding</keyword>
<protein>
    <submittedName>
        <fullName evidence="10">ATP-binding cassette domain-containing protein</fullName>
    </submittedName>
</protein>
<dbReference type="InterPro" id="IPR003593">
    <property type="entry name" value="AAA+_ATPase"/>
</dbReference>
<dbReference type="PANTHER" id="PTHR43553:SF24">
    <property type="entry name" value="ENERGY-COUPLING FACTOR TRANSPORTER ATP-BINDING PROTEIN ECFA1"/>
    <property type="match status" value="1"/>
</dbReference>
<dbReference type="GO" id="GO:0042626">
    <property type="term" value="F:ATPase-coupled transmembrane transporter activity"/>
    <property type="evidence" value="ECO:0007669"/>
    <property type="project" value="TreeGrafter"/>
</dbReference>
<evidence type="ECO:0000259" key="9">
    <source>
        <dbReference type="PROSITE" id="PS50893"/>
    </source>
</evidence>
<dbReference type="SUPFAM" id="SSF52540">
    <property type="entry name" value="P-loop containing nucleoside triphosphate hydrolases"/>
    <property type="match status" value="1"/>
</dbReference>
<evidence type="ECO:0000313" key="11">
    <source>
        <dbReference type="Proteomes" id="UP001199296"/>
    </source>
</evidence>
<dbReference type="GO" id="GO:0016887">
    <property type="term" value="F:ATP hydrolysis activity"/>
    <property type="evidence" value="ECO:0007669"/>
    <property type="project" value="InterPro"/>
</dbReference>
<keyword evidence="4" id="KW-1003">Cell membrane</keyword>
<dbReference type="InterPro" id="IPR017871">
    <property type="entry name" value="ABC_transporter-like_CS"/>
</dbReference>
<keyword evidence="7" id="KW-1278">Translocase</keyword>
<dbReference type="SMART" id="SM00382">
    <property type="entry name" value="AAA"/>
    <property type="match status" value="1"/>
</dbReference>
<dbReference type="InterPro" id="IPR003439">
    <property type="entry name" value="ABC_transporter-like_ATP-bd"/>
</dbReference>
<dbReference type="AlphaFoldDB" id="A0AAW4X105"/>
<dbReference type="InterPro" id="IPR027417">
    <property type="entry name" value="P-loop_NTPase"/>
</dbReference>
<dbReference type="PROSITE" id="PS50893">
    <property type="entry name" value="ABC_TRANSPORTER_2"/>
    <property type="match status" value="1"/>
</dbReference>
<gene>
    <name evidence="10" type="ORF">LJ207_09180</name>
</gene>
<dbReference type="Proteomes" id="UP001199296">
    <property type="component" value="Unassembled WGS sequence"/>
</dbReference>
<evidence type="ECO:0000256" key="1">
    <source>
        <dbReference type="ARBA" id="ARBA00004202"/>
    </source>
</evidence>
<organism evidence="10 11">
    <name type="scientific">Halanaerobium polyolivorans</name>
    <dbReference type="NCBI Taxonomy" id="2886943"/>
    <lineage>
        <taxon>Bacteria</taxon>
        <taxon>Bacillati</taxon>
        <taxon>Bacillota</taxon>
        <taxon>Clostridia</taxon>
        <taxon>Halanaerobiales</taxon>
        <taxon>Halanaerobiaceae</taxon>
        <taxon>Halanaerobium</taxon>
    </lineage>
</organism>
<dbReference type="EMBL" id="JAJFAT010000012">
    <property type="protein sequence ID" value="MCC3145494.1"/>
    <property type="molecule type" value="Genomic_DNA"/>
</dbReference>
<dbReference type="Pfam" id="PF00005">
    <property type="entry name" value="ABC_tran"/>
    <property type="match status" value="1"/>
</dbReference>
<comment type="caution">
    <text evidence="10">The sequence shown here is derived from an EMBL/GenBank/DDBJ whole genome shotgun (WGS) entry which is preliminary data.</text>
</comment>
<dbReference type="GO" id="GO:0005524">
    <property type="term" value="F:ATP binding"/>
    <property type="evidence" value="ECO:0007669"/>
    <property type="project" value="UniProtKB-KW"/>
</dbReference>
<dbReference type="FunFam" id="3.40.50.300:FF:000224">
    <property type="entry name" value="Energy-coupling factor transporter ATP-binding protein EcfA"/>
    <property type="match status" value="1"/>
</dbReference>
<keyword evidence="8" id="KW-0472">Membrane</keyword>
<sequence>MQPIIEVKNLTYSYDDGTKALKEISFQINKGSKTVVLGPNGAGKTTLMFHLNALIFPQEGELKIANQYINEKNKAWIRENVGLIMQDPDDQVFCPTVYEDIAFGLTNFNRVPQDEVDKAIEKVLKKLNIFNLRDKAPYKLSYGQKKKVAIAGVLAVDPEIMVFDEPLAALDPAGKDNLISILNKLHEAGKTLIIVSHDIDFAAQWAENLLILKDGKLLAQGKRELLQNKSLLTRANLSLSTASQIVCDFPELNSSPLPLNTKEAQARIHEYINKK</sequence>
<accession>A0AAW4X105</accession>
<evidence type="ECO:0000256" key="5">
    <source>
        <dbReference type="ARBA" id="ARBA00022741"/>
    </source>
</evidence>
<dbReference type="PANTHER" id="PTHR43553">
    <property type="entry name" value="HEAVY METAL TRANSPORTER"/>
    <property type="match status" value="1"/>
</dbReference>
<evidence type="ECO:0000256" key="7">
    <source>
        <dbReference type="ARBA" id="ARBA00022967"/>
    </source>
</evidence>
<keyword evidence="6 10" id="KW-0067">ATP-binding</keyword>
<proteinExistence type="inferred from homology"/>